<evidence type="ECO:0000259" key="2">
    <source>
        <dbReference type="Pfam" id="PF20151"/>
    </source>
</evidence>
<evidence type="ECO:0000313" key="4">
    <source>
        <dbReference type="Proteomes" id="UP000076154"/>
    </source>
</evidence>
<feature type="transmembrane region" description="Helical" evidence="1">
    <location>
        <begin position="118"/>
        <end position="144"/>
    </location>
</feature>
<feature type="transmembrane region" description="Helical" evidence="1">
    <location>
        <begin position="85"/>
        <end position="106"/>
    </location>
</feature>
<keyword evidence="1" id="KW-1133">Transmembrane helix</keyword>
<organism evidence="3 4">
    <name type="scientific">Hypsizygus marmoreus</name>
    <name type="common">White beech mushroom</name>
    <name type="synonym">Agaricus marmoreus</name>
    <dbReference type="NCBI Taxonomy" id="39966"/>
    <lineage>
        <taxon>Eukaryota</taxon>
        <taxon>Fungi</taxon>
        <taxon>Dikarya</taxon>
        <taxon>Basidiomycota</taxon>
        <taxon>Agaricomycotina</taxon>
        <taxon>Agaricomycetes</taxon>
        <taxon>Agaricomycetidae</taxon>
        <taxon>Agaricales</taxon>
        <taxon>Tricholomatineae</taxon>
        <taxon>Lyophyllaceae</taxon>
        <taxon>Hypsizygus</taxon>
    </lineage>
</organism>
<comment type="caution">
    <text evidence="3">The sequence shown here is derived from an EMBL/GenBank/DDBJ whole genome shotgun (WGS) entry which is preliminary data.</text>
</comment>
<dbReference type="AlphaFoldDB" id="A0A369J894"/>
<dbReference type="InParanoid" id="A0A369J894"/>
<dbReference type="Proteomes" id="UP000076154">
    <property type="component" value="Unassembled WGS sequence"/>
</dbReference>
<name>A0A369J894_HYPMA</name>
<feature type="transmembrane region" description="Helical" evidence="1">
    <location>
        <begin position="208"/>
        <end position="228"/>
    </location>
</feature>
<dbReference type="Pfam" id="PF20151">
    <property type="entry name" value="DUF6533"/>
    <property type="match status" value="1"/>
</dbReference>
<feature type="transmembrane region" description="Helical" evidence="1">
    <location>
        <begin position="164"/>
        <end position="187"/>
    </location>
</feature>
<protein>
    <recommendedName>
        <fullName evidence="2">DUF6533 domain-containing protein</fullName>
    </recommendedName>
</protein>
<dbReference type="OrthoDB" id="2958007at2759"/>
<keyword evidence="1" id="KW-0812">Transmembrane</keyword>
<dbReference type="EMBL" id="LUEZ02000106">
    <property type="protein sequence ID" value="RDB18309.1"/>
    <property type="molecule type" value="Genomic_DNA"/>
</dbReference>
<keyword evidence="1" id="KW-0472">Membrane</keyword>
<feature type="domain" description="DUF6533" evidence="2">
    <location>
        <begin position="18"/>
        <end position="62"/>
    </location>
</feature>
<feature type="transmembrane region" description="Helical" evidence="1">
    <location>
        <begin position="52"/>
        <end position="73"/>
    </location>
</feature>
<accession>A0A369J894</accession>
<evidence type="ECO:0000256" key="1">
    <source>
        <dbReference type="SAM" id="Phobius"/>
    </source>
</evidence>
<evidence type="ECO:0000313" key="3">
    <source>
        <dbReference type="EMBL" id="RDB18309.1"/>
    </source>
</evidence>
<reference evidence="3" key="1">
    <citation type="submission" date="2018-04" db="EMBL/GenBank/DDBJ databases">
        <title>Whole genome sequencing of Hypsizygus marmoreus.</title>
        <authorList>
            <person name="Choi I.-G."/>
            <person name="Min B."/>
            <person name="Kim J.-G."/>
            <person name="Kim S."/>
            <person name="Oh Y.-L."/>
            <person name="Kong W.-S."/>
            <person name="Park H."/>
            <person name="Jeong J."/>
            <person name="Song E.-S."/>
        </authorList>
    </citation>
    <scope>NUCLEOTIDE SEQUENCE [LARGE SCALE GENOMIC DNA]</scope>
    <source>
        <strain evidence="3">51987-8</strain>
    </source>
</reference>
<proteinExistence type="predicted"/>
<keyword evidence="4" id="KW-1185">Reference proteome</keyword>
<sequence>MVDPSLVASATLLQHVKYTNVASFALLLFDYFETLEMEVELIWKSRWGLGKVLFLLARYPTFVDVPLVLYYAMAPNISHEACKRIYDAASWATAFGIGVAEAILILRTYALWGNNRKLLIFLLVLYVAIYIPVIVILVFFLRSLKYGAPPLPTVPGCYPTEGSIILFADFALLMANETIVMILTLYVGVKRFRHSRSRLVITLYRDGIYYFVYLFLISAGNIIVLVAGPPEYVDLLNTFQRVMHSLLSTRILLHVRETARGNMIYDSTYISGLRFEPGKDSNATAVTTGISGTASTV</sequence>
<gene>
    <name evidence="3" type="ORF">Hypma_000490</name>
</gene>
<dbReference type="InterPro" id="IPR045340">
    <property type="entry name" value="DUF6533"/>
</dbReference>